<dbReference type="Proteomes" id="UP000483286">
    <property type="component" value="Unassembled WGS sequence"/>
</dbReference>
<gene>
    <name evidence="1" type="ORF">GO986_16240</name>
</gene>
<comment type="caution">
    <text evidence="1">The sequence shown here is derived from an EMBL/GenBank/DDBJ whole genome shotgun (WGS) entry which is preliminary data.</text>
</comment>
<keyword evidence="2" id="KW-1185">Reference proteome</keyword>
<sequence length="141" mass="15787">MTTYPLTIVLSVGQPLVLNKVEPQDSELAFADEVARAVESETQQVGGDGEREPHWKVFDTWLPTPTRPKDRGAALGAFENSLRFAIRAEMDGLRYDISRIRVVGRGPYGSGYRLKLKMIGPRPDFYEVNGSGVFVQYAPLW</sequence>
<evidence type="ECO:0000313" key="1">
    <source>
        <dbReference type="EMBL" id="MVN88296.1"/>
    </source>
</evidence>
<proteinExistence type="predicted"/>
<accession>A0A7C9LQ54</accession>
<organism evidence="1 2">
    <name type="scientific">Deinococcus arboris</name>
    <dbReference type="NCBI Taxonomy" id="2682977"/>
    <lineage>
        <taxon>Bacteria</taxon>
        <taxon>Thermotogati</taxon>
        <taxon>Deinococcota</taxon>
        <taxon>Deinococci</taxon>
        <taxon>Deinococcales</taxon>
        <taxon>Deinococcaceae</taxon>
        <taxon>Deinococcus</taxon>
    </lineage>
</organism>
<protein>
    <submittedName>
        <fullName evidence="1">Uncharacterized protein</fullName>
    </submittedName>
</protein>
<dbReference type="RefSeq" id="WP_157460356.1">
    <property type="nucleotide sequence ID" value="NZ_WQLB01000026.1"/>
</dbReference>
<evidence type="ECO:0000313" key="2">
    <source>
        <dbReference type="Proteomes" id="UP000483286"/>
    </source>
</evidence>
<dbReference type="AlphaFoldDB" id="A0A7C9LQ54"/>
<name>A0A7C9LQ54_9DEIO</name>
<dbReference type="EMBL" id="WQLB01000026">
    <property type="protein sequence ID" value="MVN88296.1"/>
    <property type="molecule type" value="Genomic_DNA"/>
</dbReference>
<reference evidence="1 2" key="1">
    <citation type="submission" date="2019-12" db="EMBL/GenBank/DDBJ databases">
        <title>Deinococcus sp. HMF7620 Genome sequencing and assembly.</title>
        <authorList>
            <person name="Kang H."/>
            <person name="Kim H."/>
            <person name="Joh K."/>
        </authorList>
    </citation>
    <scope>NUCLEOTIDE SEQUENCE [LARGE SCALE GENOMIC DNA]</scope>
    <source>
        <strain evidence="1 2">HMF7620</strain>
    </source>
</reference>